<feature type="signal peptide" evidence="1">
    <location>
        <begin position="1"/>
        <end position="22"/>
    </location>
</feature>
<evidence type="ECO:0000313" key="3">
    <source>
        <dbReference type="Proteomes" id="UP000249169"/>
    </source>
</evidence>
<protein>
    <submittedName>
        <fullName evidence="2">Uncharacterized protein</fullName>
    </submittedName>
</protein>
<evidence type="ECO:0000313" key="2">
    <source>
        <dbReference type="EMBL" id="RAL24646.1"/>
    </source>
</evidence>
<comment type="caution">
    <text evidence="2">The sequence shown here is derived from an EMBL/GenBank/DDBJ whole genome shotgun (WGS) entry which is preliminary data.</text>
</comment>
<keyword evidence="1" id="KW-0732">Signal</keyword>
<dbReference type="Proteomes" id="UP000249169">
    <property type="component" value="Unassembled WGS sequence"/>
</dbReference>
<sequence length="186" mass="20551">MKLSLFAPIALCLTLAGVPTFAQSPPESDTSYAPQMVPEHQLLVTSGFSRSPLSFPWDLLSSREVAREGRVDFEHVYDIPFSQVRTEVESTYLGRKDFAGVTPEAVPHSDVGHLRIIGMELGQTRARLRLGHPDIAPQFSVELEADGRQTRVLIENTTSNPFYSGFTPARAPFEPAGAAPIPFRWN</sequence>
<gene>
    <name evidence="2" type="ORF">DL240_00100</name>
</gene>
<proteinExistence type="predicted"/>
<dbReference type="OrthoDB" id="5504580at2"/>
<dbReference type="RefSeq" id="WP_111727818.1">
    <property type="nucleotide sequence ID" value="NZ_QHKO01000001.1"/>
</dbReference>
<organism evidence="2 3">
    <name type="scientific">Lujinxingia litoralis</name>
    <dbReference type="NCBI Taxonomy" id="2211119"/>
    <lineage>
        <taxon>Bacteria</taxon>
        <taxon>Deltaproteobacteria</taxon>
        <taxon>Bradymonadales</taxon>
        <taxon>Lujinxingiaceae</taxon>
        <taxon>Lujinxingia</taxon>
    </lineage>
</organism>
<keyword evidence="3" id="KW-1185">Reference proteome</keyword>
<feature type="chain" id="PRO_5016393088" evidence="1">
    <location>
        <begin position="23"/>
        <end position="186"/>
    </location>
</feature>
<reference evidence="2 3" key="1">
    <citation type="submission" date="2018-05" db="EMBL/GenBank/DDBJ databases">
        <title>Lujinxingia marina gen. nov. sp. nov., a new facultative anaerobic member of the class Deltaproteobacteria, and proposal of Lujinxingaceae fam. nov.</title>
        <authorList>
            <person name="Li C.-M."/>
        </authorList>
    </citation>
    <scope>NUCLEOTIDE SEQUENCE [LARGE SCALE GENOMIC DNA]</scope>
    <source>
        <strain evidence="2 3">B210</strain>
    </source>
</reference>
<evidence type="ECO:0000256" key="1">
    <source>
        <dbReference type="SAM" id="SignalP"/>
    </source>
</evidence>
<name>A0A328CAJ5_9DELT</name>
<dbReference type="AlphaFoldDB" id="A0A328CAJ5"/>
<dbReference type="EMBL" id="QHKO01000001">
    <property type="protein sequence ID" value="RAL24646.1"/>
    <property type="molecule type" value="Genomic_DNA"/>
</dbReference>
<accession>A0A328CAJ5</accession>